<dbReference type="AlphaFoldDB" id="A0AAV1R4S4"/>
<accession>A0AAV1R4S4</accession>
<comment type="caution">
    <text evidence="1">The sequence shown here is derived from an EMBL/GenBank/DDBJ whole genome shotgun (WGS) entry which is preliminary data.</text>
</comment>
<organism evidence="1 2">
    <name type="scientific">Dovyalis caffra</name>
    <dbReference type="NCBI Taxonomy" id="77055"/>
    <lineage>
        <taxon>Eukaryota</taxon>
        <taxon>Viridiplantae</taxon>
        <taxon>Streptophyta</taxon>
        <taxon>Embryophyta</taxon>
        <taxon>Tracheophyta</taxon>
        <taxon>Spermatophyta</taxon>
        <taxon>Magnoliopsida</taxon>
        <taxon>eudicotyledons</taxon>
        <taxon>Gunneridae</taxon>
        <taxon>Pentapetalae</taxon>
        <taxon>rosids</taxon>
        <taxon>fabids</taxon>
        <taxon>Malpighiales</taxon>
        <taxon>Salicaceae</taxon>
        <taxon>Flacourtieae</taxon>
        <taxon>Dovyalis</taxon>
    </lineage>
</organism>
<protein>
    <submittedName>
        <fullName evidence="1">Uncharacterized protein</fullName>
    </submittedName>
</protein>
<dbReference type="EMBL" id="CAWUPB010000905">
    <property type="protein sequence ID" value="CAK7329007.1"/>
    <property type="molecule type" value="Genomic_DNA"/>
</dbReference>
<name>A0AAV1R4S4_9ROSI</name>
<dbReference type="Proteomes" id="UP001314170">
    <property type="component" value="Unassembled WGS sequence"/>
</dbReference>
<gene>
    <name evidence="1" type="ORF">DCAF_LOCUS6754</name>
</gene>
<evidence type="ECO:0000313" key="2">
    <source>
        <dbReference type="Proteomes" id="UP001314170"/>
    </source>
</evidence>
<proteinExistence type="predicted"/>
<evidence type="ECO:0000313" key="1">
    <source>
        <dbReference type="EMBL" id="CAK7329007.1"/>
    </source>
</evidence>
<keyword evidence="2" id="KW-1185">Reference proteome</keyword>
<sequence length="73" mass="8535">MLGQDIRLQLAPIHKYCMINIIDYNGTHAGRPQCDIYIPKASDLEQDPLFARKQFHQQNKVSLVHIMRQTQDE</sequence>
<reference evidence="1 2" key="1">
    <citation type="submission" date="2024-01" db="EMBL/GenBank/DDBJ databases">
        <authorList>
            <person name="Waweru B."/>
        </authorList>
    </citation>
    <scope>NUCLEOTIDE SEQUENCE [LARGE SCALE GENOMIC DNA]</scope>
</reference>